<reference evidence="2" key="1">
    <citation type="submission" date="2021-02" db="EMBL/GenBank/DDBJ databases">
        <authorList>
            <person name="Nowell W R."/>
        </authorList>
    </citation>
    <scope>NUCLEOTIDE SEQUENCE</scope>
</reference>
<evidence type="ECO:0000313" key="3">
    <source>
        <dbReference type="EMBL" id="CAF3525053.1"/>
    </source>
</evidence>
<dbReference type="OrthoDB" id="10016026at2759"/>
<organism evidence="2 5">
    <name type="scientific">Didymodactylos carnosus</name>
    <dbReference type="NCBI Taxonomy" id="1234261"/>
    <lineage>
        <taxon>Eukaryota</taxon>
        <taxon>Metazoa</taxon>
        <taxon>Spiralia</taxon>
        <taxon>Gnathifera</taxon>
        <taxon>Rotifera</taxon>
        <taxon>Eurotatoria</taxon>
        <taxon>Bdelloidea</taxon>
        <taxon>Philodinida</taxon>
        <taxon>Philodinidae</taxon>
        <taxon>Didymodactylos</taxon>
    </lineage>
</organism>
<evidence type="ECO:0000313" key="4">
    <source>
        <dbReference type="EMBL" id="CAF3672596.1"/>
    </source>
</evidence>
<evidence type="ECO:0000313" key="5">
    <source>
        <dbReference type="Proteomes" id="UP000663829"/>
    </source>
</evidence>
<accession>A0A813YPZ1</accession>
<evidence type="ECO:0000313" key="2">
    <source>
        <dbReference type="EMBL" id="CAF0887665.1"/>
    </source>
</evidence>
<dbReference type="Proteomes" id="UP000682733">
    <property type="component" value="Unassembled WGS sequence"/>
</dbReference>
<protein>
    <recommendedName>
        <fullName evidence="6">Integrase zinc-binding domain-containing protein</fullName>
    </recommendedName>
</protein>
<gene>
    <name evidence="2" type="ORF">GPM918_LOCUS7950</name>
    <name evidence="1" type="ORF">OVA965_LOCUS1778</name>
    <name evidence="4" type="ORF">SRO942_LOCUS7950</name>
    <name evidence="3" type="ORF">TMI583_LOCUS1778</name>
</gene>
<dbReference type="EMBL" id="CAJNOQ010001338">
    <property type="protein sequence ID" value="CAF0887665.1"/>
    <property type="molecule type" value="Genomic_DNA"/>
</dbReference>
<dbReference type="Proteomes" id="UP000681722">
    <property type="component" value="Unassembled WGS sequence"/>
</dbReference>
<evidence type="ECO:0008006" key="6">
    <source>
        <dbReference type="Google" id="ProtNLM"/>
    </source>
</evidence>
<dbReference type="EMBL" id="CAJOBA010000348">
    <property type="protein sequence ID" value="CAF3525053.1"/>
    <property type="molecule type" value="Genomic_DNA"/>
</dbReference>
<name>A0A813YPZ1_9BILA</name>
<comment type="caution">
    <text evidence="2">The sequence shown here is derived from an EMBL/GenBank/DDBJ whole genome shotgun (WGS) entry which is preliminary data.</text>
</comment>
<proteinExistence type="predicted"/>
<dbReference type="Proteomes" id="UP000677228">
    <property type="component" value="Unassembled WGS sequence"/>
</dbReference>
<dbReference type="EMBL" id="CAJNOK010000348">
    <property type="protein sequence ID" value="CAF0746869.1"/>
    <property type="molecule type" value="Genomic_DNA"/>
</dbReference>
<keyword evidence="5" id="KW-1185">Reference proteome</keyword>
<sequence>MTACNTTTTTIQPNDSEKLFYSELDKYIDSLSVKFREISVIKMKVCEDIVQALLLQKGKTFGSFSPKFVFWAKQTFLLLKIVGIDIACCVKTKKIVCIYESFFNVISERHVSVSHGGRDKTLCEVNSHSSWVPRPAIEIFLKHCTPCQVRKPIKQHVVSKPIISLGVITRLQIDLVDMHTRPDKIEQDVVFN</sequence>
<evidence type="ECO:0000313" key="1">
    <source>
        <dbReference type="EMBL" id="CAF0746869.1"/>
    </source>
</evidence>
<dbReference type="EMBL" id="CAJOBC010001338">
    <property type="protein sequence ID" value="CAF3672596.1"/>
    <property type="molecule type" value="Genomic_DNA"/>
</dbReference>
<dbReference type="AlphaFoldDB" id="A0A813YPZ1"/>
<dbReference type="Proteomes" id="UP000663829">
    <property type="component" value="Unassembled WGS sequence"/>
</dbReference>